<evidence type="ECO:0008006" key="5">
    <source>
        <dbReference type="Google" id="ProtNLM"/>
    </source>
</evidence>
<gene>
    <name evidence="3" type="primary">A05p025380.1_BraROA</name>
    <name evidence="3" type="ORF">IGI04_019186</name>
</gene>
<accession>A0ABQ7MF36</accession>
<evidence type="ECO:0000313" key="4">
    <source>
        <dbReference type="Proteomes" id="UP000823674"/>
    </source>
</evidence>
<reference evidence="3 4" key="1">
    <citation type="submission" date="2021-03" db="EMBL/GenBank/DDBJ databases">
        <authorList>
            <person name="King G.J."/>
            <person name="Bancroft I."/>
            <person name="Baten A."/>
            <person name="Bloomfield J."/>
            <person name="Borpatragohain P."/>
            <person name="He Z."/>
            <person name="Irish N."/>
            <person name="Irwin J."/>
            <person name="Liu K."/>
            <person name="Mauleon R.P."/>
            <person name="Moore J."/>
            <person name="Morris R."/>
            <person name="Ostergaard L."/>
            <person name="Wang B."/>
            <person name="Wells R."/>
        </authorList>
    </citation>
    <scope>NUCLEOTIDE SEQUENCE [LARGE SCALE GENOMIC DNA]</scope>
    <source>
        <strain evidence="3">R-o-18</strain>
        <tissue evidence="3">Leaf</tissue>
    </source>
</reference>
<dbReference type="EMBL" id="JADBGQ010000005">
    <property type="protein sequence ID" value="KAG5397372.1"/>
    <property type="molecule type" value="Genomic_DNA"/>
</dbReference>
<evidence type="ECO:0000256" key="2">
    <source>
        <dbReference type="SAM" id="SignalP"/>
    </source>
</evidence>
<evidence type="ECO:0000256" key="1">
    <source>
        <dbReference type="SAM" id="Phobius"/>
    </source>
</evidence>
<name>A0ABQ7MF36_BRACM</name>
<feature type="signal peptide" evidence="2">
    <location>
        <begin position="1"/>
        <end position="23"/>
    </location>
</feature>
<keyword evidence="4" id="KW-1185">Reference proteome</keyword>
<protein>
    <recommendedName>
        <fullName evidence="5">Secreted protein</fullName>
    </recommendedName>
</protein>
<keyword evidence="2" id="KW-0732">Signal</keyword>
<evidence type="ECO:0000313" key="3">
    <source>
        <dbReference type="EMBL" id="KAG5397372.1"/>
    </source>
</evidence>
<proteinExistence type="predicted"/>
<feature type="chain" id="PRO_5047361762" description="Secreted protein" evidence="2">
    <location>
        <begin position="24"/>
        <end position="106"/>
    </location>
</feature>
<keyword evidence="1" id="KW-1133">Transmembrane helix</keyword>
<keyword evidence="1" id="KW-0812">Transmembrane</keyword>
<keyword evidence="1" id="KW-0472">Membrane</keyword>
<sequence>MWSPKLTLLLRLCVVWRPKGHDGYIFQASWSRFVGHGGYARHVKFGQWRWFVPITSTVPARPGELETPVVEGSEQDLQKKRRHDLRTVAASWILGFLFVPGLLRFT</sequence>
<dbReference type="Proteomes" id="UP000823674">
    <property type="component" value="Chromosome A05"/>
</dbReference>
<comment type="caution">
    <text evidence="3">The sequence shown here is derived from an EMBL/GenBank/DDBJ whole genome shotgun (WGS) entry which is preliminary data.</text>
</comment>
<organism evidence="3 4">
    <name type="scientific">Brassica rapa subsp. trilocularis</name>
    <dbReference type="NCBI Taxonomy" id="1813537"/>
    <lineage>
        <taxon>Eukaryota</taxon>
        <taxon>Viridiplantae</taxon>
        <taxon>Streptophyta</taxon>
        <taxon>Embryophyta</taxon>
        <taxon>Tracheophyta</taxon>
        <taxon>Spermatophyta</taxon>
        <taxon>Magnoliopsida</taxon>
        <taxon>eudicotyledons</taxon>
        <taxon>Gunneridae</taxon>
        <taxon>Pentapetalae</taxon>
        <taxon>rosids</taxon>
        <taxon>malvids</taxon>
        <taxon>Brassicales</taxon>
        <taxon>Brassicaceae</taxon>
        <taxon>Brassiceae</taxon>
        <taxon>Brassica</taxon>
    </lineage>
</organism>
<feature type="transmembrane region" description="Helical" evidence="1">
    <location>
        <begin position="85"/>
        <end position="103"/>
    </location>
</feature>